<dbReference type="PROSITE" id="PS51257">
    <property type="entry name" value="PROKAR_LIPOPROTEIN"/>
    <property type="match status" value="1"/>
</dbReference>
<dbReference type="Proteomes" id="UP000191171">
    <property type="component" value="Unassembled WGS sequence"/>
</dbReference>
<reference evidence="3 4" key="1">
    <citation type="submission" date="2017-02" db="EMBL/GenBank/DDBJ databases">
        <title>Clonality and virulence of isolates of VRE in Hematopoietic Stem Cell Transplanted (HSCT) patients.</title>
        <authorList>
            <person name="Marchi A.P."/>
            <person name="Martins R.C."/>
            <person name="Marie S.K."/>
            <person name="Levin A.S."/>
            <person name="Costa S.F."/>
        </authorList>
    </citation>
    <scope>NUCLEOTIDE SEQUENCE [LARGE SCALE GENOMIC DNA]</scope>
    <source>
        <strain evidence="3 4">LIM1759</strain>
    </source>
</reference>
<dbReference type="AlphaFoldDB" id="A0A1S8JJZ9"/>
<proteinExistence type="predicted"/>
<comment type="caution">
    <text evidence="3">The sequence shown here is derived from an EMBL/GenBank/DDBJ whole genome shotgun (WGS) entry which is preliminary data.</text>
</comment>
<evidence type="ECO:0000256" key="1">
    <source>
        <dbReference type="SAM" id="MobiDB-lite"/>
    </source>
</evidence>
<protein>
    <submittedName>
        <fullName evidence="3">Uncharacterized protein</fullName>
    </submittedName>
</protein>
<evidence type="ECO:0000256" key="2">
    <source>
        <dbReference type="SAM" id="SignalP"/>
    </source>
</evidence>
<feature type="region of interest" description="Disordered" evidence="1">
    <location>
        <begin position="33"/>
        <end position="55"/>
    </location>
</feature>
<gene>
    <name evidence="3" type="ORF">B1P95_19985</name>
</gene>
<feature type="non-terminal residue" evidence="3">
    <location>
        <position position="72"/>
    </location>
</feature>
<dbReference type="EMBL" id="MVGJ01000860">
    <property type="protein sequence ID" value="OOL67764.1"/>
    <property type="molecule type" value="Genomic_DNA"/>
</dbReference>
<organism evidence="3 4">
    <name type="scientific">Enterococcus faecium</name>
    <name type="common">Streptococcus faecium</name>
    <dbReference type="NCBI Taxonomy" id="1352"/>
    <lineage>
        <taxon>Bacteria</taxon>
        <taxon>Bacillati</taxon>
        <taxon>Bacillota</taxon>
        <taxon>Bacilli</taxon>
        <taxon>Lactobacillales</taxon>
        <taxon>Enterococcaceae</taxon>
        <taxon>Enterococcus</taxon>
    </lineage>
</organism>
<accession>A0A1S8JJZ9</accession>
<evidence type="ECO:0000313" key="4">
    <source>
        <dbReference type="Proteomes" id="UP000191171"/>
    </source>
</evidence>
<feature type="signal peptide" evidence="2">
    <location>
        <begin position="1"/>
        <end position="24"/>
    </location>
</feature>
<feature type="chain" id="PRO_5038981676" evidence="2">
    <location>
        <begin position="25"/>
        <end position="72"/>
    </location>
</feature>
<keyword evidence="2" id="KW-0732">Signal</keyword>
<name>A0A1S8JJZ9_ENTFC</name>
<evidence type="ECO:0000313" key="3">
    <source>
        <dbReference type="EMBL" id="OOL67764.1"/>
    </source>
</evidence>
<sequence>MYEKIVPRGACLLLALCLSLSAVGCQKSNENNKIKEGQSISSEEEGMSINANGKNETFKPSDYTLEAKKEYV</sequence>